<feature type="compositionally biased region" description="Low complexity" evidence="1">
    <location>
        <begin position="85"/>
        <end position="104"/>
    </location>
</feature>
<protein>
    <submittedName>
        <fullName evidence="2">Uncharacterized protein</fullName>
    </submittedName>
</protein>
<evidence type="ECO:0000313" key="3">
    <source>
        <dbReference type="Proteomes" id="UP000095149"/>
    </source>
</evidence>
<feature type="region of interest" description="Disordered" evidence="1">
    <location>
        <begin position="69"/>
        <end position="141"/>
    </location>
</feature>
<organism evidence="2 3">
    <name type="scientific">Cryptococcus amylolentus CBS 6273</name>
    <dbReference type="NCBI Taxonomy" id="1296118"/>
    <lineage>
        <taxon>Eukaryota</taxon>
        <taxon>Fungi</taxon>
        <taxon>Dikarya</taxon>
        <taxon>Basidiomycota</taxon>
        <taxon>Agaricomycotina</taxon>
        <taxon>Tremellomycetes</taxon>
        <taxon>Tremellales</taxon>
        <taxon>Cryptococcaceae</taxon>
        <taxon>Cryptococcus</taxon>
    </lineage>
</organism>
<evidence type="ECO:0000256" key="1">
    <source>
        <dbReference type="SAM" id="MobiDB-lite"/>
    </source>
</evidence>
<feature type="region of interest" description="Disordered" evidence="1">
    <location>
        <begin position="161"/>
        <end position="184"/>
    </location>
</feature>
<dbReference type="EMBL" id="MEKH01000004">
    <property type="protein sequence ID" value="ODO09009.1"/>
    <property type="molecule type" value="Genomic_DNA"/>
</dbReference>
<comment type="caution">
    <text evidence="2">The sequence shown here is derived from an EMBL/GenBank/DDBJ whole genome shotgun (WGS) entry which is preliminary data.</text>
</comment>
<dbReference type="AlphaFoldDB" id="A0A1E3K7F4"/>
<reference evidence="2 3" key="1">
    <citation type="submission" date="2016-06" db="EMBL/GenBank/DDBJ databases">
        <title>Evolution of pathogenesis and genome organization in the Tremellales.</title>
        <authorList>
            <person name="Cuomo C."/>
            <person name="Litvintseva A."/>
            <person name="Heitman J."/>
            <person name="Chen Y."/>
            <person name="Sun S."/>
            <person name="Springer D."/>
            <person name="Dromer F."/>
            <person name="Young S."/>
            <person name="Zeng Q."/>
            <person name="Chapman S."/>
            <person name="Gujja S."/>
            <person name="Saif S."/>
            <person name="Birren B."/>
        </authorList>
    </citation>
    <scope>NUCLEOTIDE SEQUENCE [LARGE SCALE GENOMIC DNA]</scope>
    <source>
        <strain evidence="2 3">CBS 6273</strain>
    </source>
</reference>
<gene>
    <name evidence="2" type="ORF">I350_02604</name>
</gene>
<evidence type="ECO:0000313" key="2">
    <source>
        <dbReference type="EMBL" id="ODO09009.1"/>
    </source>
</evidence>
<sequence length="184" mass="19961">MTAEDVAAMALELDERVAHTGLAEVVEEALELDERVAYTGLAELVEDDALDGPLVDFNGDLIMPPSPFHLLMSRPPRPTPTAQSRAAPAPESRTTPAAPSAPAAQSQTIHVTSAFVISPQPSPTTAPNDPDPRPPNARGPLIKVEREWRERNGRCTYCNQQSHEVENCAKKARRTGRKGRRGGR</sequence>
<dbReference type="Proteomes" id="UP000095149">
    <property type="component" value="Unassembled WGS sequence"/>
</dbReference>
<proteinExistence type="predicted"/>
<name>A0A1E3K7F4_9TREE</name>
<feature type="compositionally biased region" description="Basic residues" evidence="1">
    <location>
        <begin position="170"/>
        <end position="184"/>
    </location>
</feature>
<accession>A0A1E3K7F4</accession>